<dbReference type="EMBL" id="NIZV01000142">
    <property type="protein sequence ID" value="RSM05084.1"/>
    <property type="molecule type" value="Genomic_DNA"/>
</dbReference>
<keyword evidence="2" id="KW-1185">Reference proteome</keyword>
<name>A0A428TSV5_9HYPO</name>
<evidence type="ECO:0000313" key="1">
    <source>
        <dbReference type="EMBL" id="RSM05084.1"/>
    </source>
</evidence>
<protein>
    <submittedName>
        <fullName evidence="1">Uncharacterized protein</fullName>
    </submittedName>
</protein>
<feature type="non-terminal residue" evidence="1">
    <location>
        <position position="261"/>
    </location>
</feature>
<evidence type="ECO:0000313" key="2">
    <source>
        <dbReference type="Proteomes" id="UP000288429"/>
    </source>
</evidence>
<organism evidence="1 2">
    <name type="scientific">Fusarium ambrosium</name>
    <dbReference type="NCBI Taxonomy" id="131363"/>
    <lineage>
        <taxon>Eukaryota</taxon>
        <taxon>Fungi</taxon>
        <taxon>Dikarya</taxon>
        <taxon>Ascomycota</taxon>
        <taxon>Pezizomycotina</taxon>
        <taxon>Sordariomycetes</taxon>
        <taxon>Hypocreomycetidae</taxon>
        <taxon>Hypocreales</taxon>
        <taxon>Nectriaceae</taxon>
        <taxon>Fusarium</taxon>
        <taxon>Fusarium solani species complex</taxon>
    </lineage>
</organism>
<proteinExistence type="predicted"/>
<sequence length="261" mass="29307">MTCSPESEQDLLETRWKAKRTSIPTWKIIAKLDFDVDQADVLTNDEPFLRLVPRKATETHNLSVVINHEDRYQILDNAGKPLSLVPTIPRLHPEAWRKVLAMLEHISKFKYFEGLENQHCPPVFAESFTVYLKLTGTETQVASGGLLEVEEDQEAEIVIQNDGKGPLYISVFDMGPLWQNEEIFEETGQEFHVIPPKQAKTPNQQEHTGEGRMGLLTSVPGVLRKQGVSSCDDLLKIFISASATSFAALALPKLEDPTEVK</sequence>
<gene>
    <name evidence="1" type="ORF">CDV31_009718</name>
</gene>
<dbReference type="Proteomes" id="UP000288429">
    <property type="component" value="Unassembled WGS sequence"/>
</dbReference>
<dbReference type="AlphaFoldDB" id="A0A428TSV5"/>
<reference evidence="1 2" key="1">
    <citation type="submission" date="2017-06" db="EMBL/GenBank/DDBJ databases">
        <title>Cmopartive genomic analysis of Ambrosia Fusariam Clade fungi.</title>
        <authorList>
            <person name="Stajich J.E."/>
            <person name="Carrillo J."/>
            <person name="Kijimoto T."/>
            <person name="Eskalen A."/>
            <person name="O'Donnell K."/>
            <person name="Kasson M."/>
        </authorList>
    </citation>
    <scope>NUCLEOTIDE SEQUENCE [LARGE SCALE GENOMIC DNA]</scope>
    <source>
        <strain evidence="1 2">NRRL 20438</strain>
    </source>
</reference>
<accession>A0A428TSV5</accession>
<comment type="caution">
    <text evidence="1">The sequence shown here is derived from an EMBL/GenBank/DDBJ whole genome shotgun (WGS) entry which is preliminary data.</text>
</comment>